<dbReference type="AlphaFoldDB" id="A0A1C3EE29"/>
<name>A0A1C3EE29_9GAMM</name>
<proteinExistence type="predicted"/>
<feature type="transmembrane region" description="Helical" evidence="1">
    <location>
        <begin position="42"/>
        <end position="61"/>
    </location>
</feature>
<gene>
    <name evidence="2" type="ORF">A8L45_17005</name>
</gene>
<evidence type="ECO:0000313" key="3">
    <source>
        <dbReference type="Proteomes" id="UP000094936"/>
    </source>
</evidence>
<comment type="caution">
    <text evidence="2">The sequence shown here is derived from an EMBL/GenBank/DDBJ whole genome shotgun (WGS) entry which is preliminary data.</text>
</comment>
<keyword evidence="1" id="KW-1133">Transmembrane helix</keyword>
<organism evidence="2 3">
    <name type="scientific">Veronia pacifica</name>
    <dbReference type="NCBI Taxonomy" id="1080227"/>
    <lineage>
        <taxon>Bacteria</taxon>
        <taxon>Pseudomonadati</taxon>
        <taxon>Pseudomonadota</taxon>
        <taxon>Gammaproteobacteria</taxon>
        <taxon>Vibrionales</taxon>
        <taxon>Vibrionaceae</taxon>
        <taxon>Veronia</taxon>
    </lineage>
</organism>
<keyword evidence="3" id="KW-1185">Reference proteome</keyword>
<sequence length="249" mass="29163">MSQRQDKVKASLLFFIITFFFYLGTTINDPKVGLVKLLLDSVQILSGIATVTACFVAYSSYQKWIHQITKPQSYQRDIEVVENLDEIHYKCYMFSDMYGFMIENIIHQYHCAIEDEDEDEDEVYASFDKAELEKEWQETQKKRRALIDFSLAADFISGVSTKSVHSFGKPKDTPEVLIEYKEALNCYLKTAHTICVPQLATTYRQFYYRFDAQRDIEIGDLAINGKAFQNLHAAYDRVKDYYRMKWSIE</sequence>
<reference evidence="2 3" key="1">
    <citation type="submission" date="2016-05" db="EMBL/GenBank/DDBJ databases">
        <title>Genomic Taxonomy of the Vibrionaceae.</title>
        <authorList>
            <person name="Gomez-Gil B."/>
            <person name="Enciso-Ibarra J."/>
        </authorList>
    </citation>
    <scope>NUCLEOTIDE SEQUENCE [LARGE SCALE GENOMIC DNA]</scope>
    <source>
        <strain evidence="2 3">CAIM 1920</strain>
    </source>
</reference>
<evidence type="ECO:0000256" key="1">
    <source>
        <dbReference type="SAM" id="Phobius"/>
    </source>
</evidence>
<keyword evidence="1" id="KW-0472">Membrane</keyword>
<evidence type="ECO:0000313" key="2">
    <source>
        <dbReference type="EMBL" id="ODA31483.1"/>
    </source>
</evidence>
<keyword evidence="1" id="KW-0812">Transmembrane</keyword>
<dbReference type="Proteomes" id="UP000094936">
    <property type="component" value="Unassembled WGS sequence"/>
</dbReference>
<dbReference type="STRING" id="1080227.A8L45_17005"/>
<dbReference type="RefSeq" id="WP_068904460.1">
    <property type="nucleotide sequence ID" value="NZ_JBHUIF010000029.1"/>
</dbReference>
<feature type="transmembrane region" description="Helical" evidence="1">
    <location>
        <begin position="12"/>
        <end position="30"/>
    </location>
</feature>
<protein>
    <submittedName>
        <fullName evidence="2">Uncharacterized protein</fullName>
    </submittedName>
</protein>
<accession>A0A1C3EE29</accession>
<dbReference type="EMBL" id="LYBM01000035">
    <property type="protein sequence ID" value="ODA31483.1"/>
    <property type="molecule type" value="Genomic_DNA"/>
</dbReference>